<reference evidence="2 3" key="1">
    <citation type="journal article" date="2017" name="Sci. Rep.">
        <title>Revealing the Saline Adaptation Strategies of the Halophilic Bacterium Halomonas beimenensis through High-throughput Omics and Transposon Mutagenesis Approaches.</title>
        <authorList>
            <person name="Chen Y.H."/>
            <person name="Lin S.S."/>
            <person name="Shyu Y.T."/>
        </authorList>
    </citation>
    <scope>NUCLEOTIDE SEQUENCE [LARGE SCALE GENOMIC DNA]</scope>
    <source>
        <strain evidence="2 3">NTU-111</strain>
    </source>
</reference>
<dbReference type="EMBL" id="CP021435">
    <property type="protein sequence ID" value="ATJ84380.1"/>
    <property type="molecule type" value="Genomic_DNA"/>
</dbReference>
<dbReference type="PANTHER" id="PTHR16128">
    <property type="entry name" value="FAD/NAD(P)-BINDING OXIDOREDUCTASE FAMILY PROTEIN"/>
    <property type="match status" value="1"/>
</dbReference>
<accession>A0A291PBW8</accession>
<dbReference type="PANTHER" id="PTHR16128:SF5">
    <property type="entry name" value="FAD_NAD(P)-BINDING OXIDOREDUCTASE FAMILY PROTEIN"/>
    <property type="match status" value="1"/>
</dbReference>
<dbReference type="Gene3D" id="3.90.660.10">
    <property type="match status" value="1"/>
</dbReference>
<keyword evidence="3" id="KW-1185">Reference proteome</keyword>
<dbReference type="Gene3D" id="3.50.50.60">
    <property type="entry name" value="FAD/NAD(P)-binding domain"/>
    <property type="match status" value="1"/>
</dbReference>
<dbReference type="SUPFAM" id="SSF51905">
    <property type="entry name" value="FAD/NAD(P)-binding domain"/>
    <property type="match status" value="1"/>
</dbReference>
<protein>
    <submittedName>
        <fullName evidence="2">Amine oxidase, flavin-containing</fullName>
    </submittedName>
</protein>
<dbReference type="OrthoDB" id="5792777at2"/>
<dbReference type="InterPro" id="IPR036188">
    <property type="entry name" value="FAD/NAD-bd_sf"/>
</dbReference>
<evidence type="ECO:0000259" key="1">
    <source>
        <dbReference type="Pfam" id="PF01593"/>
    </source>
</evidence>
<dbReference type="AlphaFoldDB" id="A0A291PBW8"/>
<dbReference type="Proteomes" id="UP000219993">
    <property type="component" value="Chromosome"/>
</dbReference>
<organism evidence="2 3">
    <name type="scientific">Halomonas beimenensis</name>
    <dbReference type="NCBI Taxonomy" id="475662"/>
    <lineage>
        <taxon>Bacteria</taxon>
        <taxon>Pseudomonadati</taxon>
        <taxon>Pseudomonadota</taxon>
        <taxon>Gammaproteobacteria</taxon>
        <taxon>Oceanospirillales</taxon>
        <taxon>Halomonadaceae</taxon>
        <taxon>Halomonas</taxon>
    </lineage>
</organism>
<dbReference type="InterPro" id="IPR002937">
    <property type="entry name" value="Amino_oxidase"/>
</dbReference>
<proteinExistence type="predicted"/>
<dbReference type="GO" id="GO:0016491">
    <property type="term" value="F:oxidoreductase activity"/>
    <property type="evidence" value="ECO:0007669"/>
    <property type="project" value="InterPro"/>
</dbReference>
<dbReference type="Pfam" id="PF01593">
    <property type="entry name" value="Amino_oxidase"/>
    <property type="match status" value="1"/>
</dbReference>
<evidence type="ECO:0000313" key="2">
    <source>
        <dbReference type="EMBL" id="ATJ84380.1"/>
    </source>
</evidence>
<feature type="domain" description="Amine oxidase" evidence="1">
    <location>
        <begin position="110"/>
        <end position="333"/>
    </location>
</feature>
<dbReference type="RefSeq" id="WP_097790581.1">
    <property type="nucleotide sequence ID" value="NZ_BAAADT010000043.1"/>
</dbReference>
<evidence type="ECO:0000313" key="3">
    <source>
        <dbReference type="Proteomes" id="UP000219993"/>
    </source>
</evidence>
<dbReference type="Pfam" id="PF13450">
    <property type="entry name" value="NAD_binding_8"/>
    <property type="match status" value="1"/>
</dbReference>
<sequence length="351" mass="37736">MTANLPSHAVIGAGIAGLACARVLAAAGHGVTVFDKGRGPGGRMSSRRLEDAIVELGAQSLRAGDSRFRAEVAAWERAGVVAPWPRELWRLEAGRLRRLADGRPRHTGVPRMSAVTRHLARGLALRVSTRIDGLARDAAGWWLRDQAGARHGPFASAILAVPTPQAEALAAPHAPDLAAECRGIAQRACWAAWASFDVPLAIPGLPDDWPVLDIAEGPLRRVIRHRTKPGRSAQPETLTLLARLDWSERHLEAASRDTAARLLDALHAALPKGAFLPLARASDAHRWRYAEPVVAPGADTIPGQDFRLDASGLALCGDGWRGARIEDAWLSGHHLGEFLCRHHADPILETL</sequence>
<name>A0A291PBW8_9GAMM</name>
<dbReference type="PRINTS" id="PR00419">
    <property type="entry name" value="ADXRDTASE"/>
</dbReference>
<gene>
    <name evidence="2" type="ORF">BEI_3393</name>
</gene>
<dbReference type="KEGG" id="hbe:BEI_3393"/>